<reference evidence="3" key="1">
    <citation type="submission" date="2020-05" db="EMBL/GenBank/DDBJ databases">
        <title>WGS assembly of Panicum virgatum.</title>
        <authorList>
            <person name="Lovell J.T."/>
            <person name="Jenkins J."/>
            <person name="Shu S."/>
            <person name="Juenger T.E."/>
            <person name="Schmutz J."/>
        </authorList>
    </citation>
    <scope>NUCLEOTIDE SEQUENCE</scope>
    <source>
        <strain evidence="3">AP13</strain>
    </source>
</reference>
<feature type="domain" description="Reverse transcriptase zinc-binding" evidence="2">
    <location>
        <begin position="180"/>
        <end position="245"/>
    </location>
</feature>
<dbReference type="EMBL" id="CM029046">
    <property type="protein sequence ID" value="KAG2590774.1"/>
    <property type="molecule type" value="Genomic_DNA"/>
</dbReference>
<evidence type="ECO:0000256" key="1">
    <source>
        <dbReference type="SAM" id="MobiDB-lite"/>
    </source>
</evidence>
<sequence>MSLYLLPKSVVHELDKQRRTFFCQGGGVKRKYHLVRWGIICKSKQMGGIGIKDITKMNISLLCKWWWKLESEEGLWQTLVMNKYIKNRAISTIPSRLDDSPMWKDLLKVRSIYLAGRKPVIQNGKNVLFWLDCWLENSPLCLKYPVLFELNECKHISVAEFIRKNGHIPFRRWLPSILHDQWELIWKAHIPYKIKIFLWLMEQGALLTKENMVKRNWVGDSSCRFCNELETLNHLFFTCPTAKFWVWCQTWLPANSHFHAFLLAAICWATWKTRNDACFNAKMIFHPAEIGCHACAFLNYWTRLHKEEIQSQIKDGVRLLLSLACQMLSSERRSSTRLILPPPATDDGARDAVPDEEDA</sequence>
<dbReference type="Pfam" id="PF13966">
    <property type="entry name" value="zf-RVT"/>
    <property type="match status" value="1"/>
</dbReference>
<organism evidence="3 4">
    <name type="scientific">Panicum virgatum</name>
    <name type="common">Blackwell switchgrass</name>
    <dbReference type="NCBI Taxonomy" id="38727"/>
    <lineage>
        <taxon>Eukaryota</taxon>
        <taxon>Viridiplantae</taxon>
        <taxon>Streptophyta</taxon>
        <taxon>Embryophyta</taxon>
        <taxon>Tracheophyta</taxon>
        <taxon>Spermatophyta</taxon>
        <taxon>Magnoliopsida</taxon>
        <taxon>Liliopsida</taxon>
        <taxon>Poales</taxon>
        <taxon>Poaceae</taxon>
        <taxon>PACMAD clade</taxon>
        <taxon>Panicoideae</taxon>
        <taxon>Panicodae</taxon>
        <taxon>Paniceae</taxon>
        <taxon>Panicinae</taxon>
        <taxon>Panicum</taxon>
        <taxon>Panicum sect. Hiantes</taxon>
    </lineage>
</organism>
<dbReference type="InterPro" id="IPR026960">
    <property type="entry name" value="RVT-Znf"/>
</dbReference>
<gene>
    <name evidence="3" type="ORF">PVAP13_5NG413240</name>
</gene>
<evidence type="ECO:0000259" key="2">
    <source>
        <dbReference type="Pfam" id="PF13966"/>
    </source>
</evidence>
<dbReference type="PANTHER" id="PTHR33116:SF87">
    <property type="entry name" value="OS01G0158850 PROTEIN"/>
    <property type="match status" value="1"/>
</dbReference>
<dbReference type="AlphaFoldDB" id="A0A8T0RZ83"/>
<dbReference type="PANTHER" id="PTHR33116">
    <property type="entry name" value="REVERSE TRANSCRIPTASE ZINC-BINDING DOMAIN-CONTAINING PROTEIN-RELATED-RELATED"/>
    <property type="match status" value="1"/>
</dbReference>
<name>A0A8T0RZ83_PANVG</name>
<proteinExistence type="predicted"/>
<keyword evidence="4" id="KW-1185">Reference proteome</keyword>
<feature type="region of interest" description="Disordered" evidence="1">
    <location>
        <begin position="340"/>
        <end position="359"/>
    </location>
</feature>
<evidence type="ECO:0000313" key="3">
    <source>
        <dbReference type="EMBL" id="KAG2590774.1"/>
    </source>
</evidence>
<accession>A0A8T0RZ83</accession>
<comment type="caution">
    <text evidence="3">The sequence shown here is derived from an EMBL/GenBank/DDBJ whole genome shotgun (WGS) entry which is preliminary data.</text>
</comment>
<evidence type="ECO:0000313" key="4">
    <source>
        <dbReference type="Proteomes" id="UP000823388"/>
    </source>
</evidence>
<protein>
    <recommendedName>
        <fullName evidence="2">Reverse transcriptase zinc-binding domain-containing protein</fullName>
    </recommendedName>
</protein>
<dbReference type="Proteomes" id="UP000823388">
    <property type="component" value="Chromosome 5N"/>
</dbReference>